<gene>
    <name evidence="2" type="ORF">CHS0354_026175</name>
</gene>
<evidence type="ECO:0008006" key="4">
    <source>
        <dbReference type="Google" id="ProtNLM"/>
    </source>
</evidence>
<feature type="chain" id="PRO_5042114696" description="Tyrosine specific protein phosphatases domain-containing protein" evidence="1">
    <location>
        <begin position="22"/>
        <end position="452"/>
    </location>
</feature>
<protein>
    <recommendedName>
        <fullName evidence="4">Tyrosine specific protein phosphatases domain-containing protein</fullName>
    </recommendedName>
</protein>
<evidence type="ECO:0000313" key="3">
    <source>
        <dbReference type="Proteomes" id="UP001195483"/>
    </source>
</evidence>
<proteinExistence type="predicted"/>
<reference evidence="2" key="3">
    <citation type="submission" date="2023-05" db="EMBL/GenBank/DDBJ databases">
        <authorList>
            <person name="Smith C.H."/>
        </authorList>
    </citation>
    <scope>NUCLEOTIDE SEQUENCE</scope>
    <source>
        <strain evidence="2">CHS0354</strain>
        <tissue evidence="2">Mantle</tissue>
    </source>
</reference>
<dbReference type="SUPFAM" id="SSF52799">
    <property type="entry name" value="(Phosphotyrosine protein) phosphatases II"/>
    <property type="match status" value="2"/>
</dbReference>
<keyword evidence="3" id="KW-1185">Reference proteome</keyword>
<sequence length="452" mass="51096">MLFSFCFVCTLIIQIFSSVDVHSCELDTAVQRKPPGLHARKKVWWAKEITPDFHIAGRLTSRQIKYASEAGFKSVLSLYTYEGDETSSFGGEYLPTSAEAWVASHQAGLQFIALLGPWDNDASVEAVHKFSDALIHLKRPILLHCNRGYSITFVTLMYMANQSRYDPAYQPKINSERFYRIAASMGLDFTADDMKQVVSNITGEPVIDNPPKPNCEPKEWRDFWLAHPIYKNWYTAGQIRKTDIKVLEDTGFKAIVNMRMGVTDNGIPSQEAVTLLNIKDGTPTYGDGLIGPRQNDEILKTIRLDPNKSNEYVSEKSKVNYESRNSGEFGDDIGYNETLERLAVEASTLKYYHVPFPSDGKFSTDAFSLMKDRLMEAGQQGPVLLHCASATRVAYVGVLAAALQHNKDFSWALKRIRELGFEVGPDKDMDVYEMYKVWLKLGDEWNSTKNEL</sequence>
<evidence type="ECO:0000313" key="2">
    <source>
        <dbReference type="EMBL" id="KAK3588570.1"/>
    </source>
</evidence>
<name>A0AAE0VTM4_9BIVA</name>
<feature type="signal peptide" evidence="1">
    <location>
        <begin position="1"/>
        <end position="21"/>
    </location>
</feature>
<organism evidence="2 3">
    <name type="scientific">Potamilus streckersoni</name>
    <dbReference type="NCBI Taxonomy" id="2493646"/>
    <lineage>
        <taxon>Eukaryota</taxon>
        <taxon>Metazoa</taxon>
        <taxon>Spiralia</taxon>
        <taxon>Lophotrochozoa</taxon>
        <taxon>Mollusca</taxon>
        <taxon>Bivalvia</taxon>
        <taxon>Autobranchia</taxon>
        <taxon>Heteroconchia</taxon>
        <taxon>Palaeoheterodonta</taxon>
        <taxon>Unionida</taxon>
        <taxon>Unionoidea</taxon>
        <taxon>Unionidae</taxon>
        <taxon>Ambleminae</taxon>
        <taxon>Lampsilini</taxon>
        <taxon>Potamilus</taxon>
    </lineage>
</organism>
<dbReference type="Proteomes" id="UP001195483">
    <property type="component" value="Unassembled WGS sequence"/>
</dbReference>
<reference evidence="2" key="1">
    <citation type="journal article" date="2021" name="Genome Biol. Evol.">
        <title>A High-Quality Reference Genome for a Parasitic Bivalve with Doubly Uniparental Inheritance (Bivalvia: Unionida).</title>
        <authorList>
            <person name="Smith C.H."/>
        </authorList>
    </citation>
    <scope>NUCLEOTIDE SEQUENCE</scope>
    <source>
        <strain evidence="2">CHS0354</strain>
    </source>
</reference>
<dbReference type="InterPro" id="IPR029021">
    <property type="entry name" value="Prot-tyrosine_phosphatase-like"/>
</dbReference>
<dbReference type="EMBL" id="JAEAOA010001561">
    <property type="protein sequence ID" value="KAK3588570.1"/>
    <property type="molecule type" value="Genomic_DNA"/>
</dbReference>
<evidence type="ECO:0000256" key="1">
    <source>
        <dbReference type="SAM" id="SignalP"/>
    </source>
</evidence>
<accession>A0AAE0VTM4</accession>
<comment type="caution">
    <text evidence="2">The sequence shown here is derived from an EMBL/GenBank/DDBJ whole genome shotgun (WGS) entry which is preliminary data.</text>
</comment>
<dbReference type="AlphaFoldDB" id="A0AAE0VTM4"/>
<reference evidence="2" key="2">
    <citation type="journal article" date="2021" name="Genome Biol. Evol.">
        <title>Developing a high-quality reference genome for a parasitic bivalve with doubly uniparental inheritance (Bivalvia: Unionida).</title>
        <authorList>
            <person name="Smith C.H."/>
        </authorList>
    </citation>
    <scope>NUCLEOTIDE SEQUENCE</scope>
    <source>
        <strain evidence="2">CHS0354</strain>
        <tissue evidence="2">Mantle</tissue>
    </source>
</reference>
<keyword evidence="1" id="KW-0732">Signal</keyword>
<dbReference type="Gene3D" id="3.90.190.10">
    <property type="entry name" value="Protein tyrosine phosphatase superfamily"/>
    <property type="match status" value="3"/>
</dbReference>